<evidence type="ECO:0000313" key="2">
    <source>
        <dbReference type="Proteomes" id="UP001344906"/>
    </source>
</evidence>
<dbReference type="EMBL" id="BSRI01000002">
    <property type="protein sequence ID" value="GLV56236.1"/>
    <property type="molecule type" value="Genomic_DNA"/>
</dbReference>
<proteinExistence type="predicted"/>
<comment type="caution">
    <text evidence="1">The sequence shown here is derived from an EMBL/GenBank/DDBJ whole genome shotgun (WGS) entry which is preliminary data.</text>
</comment>
<keyword evidence="2" id="KW-1185">Reference proteome</keyword>
<protein>
    <submittedName>
        <fullName evidence="1">Uncharacterized protein</fullName>
    </submittedName>
</protein>
<dbReference type="Proteomes" id="UP001344906">
    <property type="component" value="Unassembled WGS sequence"/>
</dbReference>
<gene>
    <name evidence="1" type="ORF">KDH_30780</name>
</gene>
<organism evidence="1 2">
    <name type="scientific">Dictyobacter halimunensis</name>
    <dbReference type="NCBI Taxonomy" id="3026934"/>
    <lineage>
        <taxon>Bacteria</taxon>
        <taxon>Bacillati</taxon>
        <taxon>Chloroflexota</taxon>
        <taxon>Ktedonobacteria</taxon>
        <taxon>Ktedonobacterales</taxon>
        <taxon>Dictyobacteraceae</taxon>
        <taxon>Dictyobacter</taxon>
    </lineage>
</organism>
<name>A0ABQ6FPT5_9CHLR</name>
<accession>A0ABQ6FPT5</accession>
<sequence>MYVVSLDVSFEGMLECKGVSQRIGSSYLHAEVSTSITEMAAGID</sequence>
<reference evidence="1 2" key="1">
    <citation type="submission" date="2023-02" db="EMBL/GenBank/DDBJ databases">
        <title>Dictyobacter halimunensis sp. nov., a new member of the class Ktedonobacteria from forest soil in a geothermal area.</title>
        <authorList>
            <person name="Rachmania M.K."/>
            <person name="Ningsih F."/>
            <person name="Sakai Y."/>
            <person name="Yabe S."/>
            <person name="Yokota A."/>
            <person name="Sjamsuridzal W."/>
        </authorList>
    </citation>
    <scope>NUCLEOTIDE SEQUENCE [LARGE SCALE GENOMIC DNA]</scope>
    <source>
        <strain evidence="1 2">S3.2.2.5</strain>
    </source>
</reference>
<evidence type="ECO:0000313" key="1">
    <source>
        <dbReference type="EMBL" id="GLV56236.1"/>
    </source>
</evidence>